<keyword evidence="2" id="KW-0378">Hydrolase</keyword>
<dbReference type="PANTHER" id="PTHR34107:SF4">
    <property type="entry name" value="SLL1222 PROTEIN"/>
    <property type="match status" value="1"/>
</dbReference>
<dbReference type="InterPro" id="IPR008538">
    <property type="entry name" value="Uma2"/>
</dbReference>
<dbReference type="Pfam" id="PF05685">
    <property type="entry name" value="Uma2"/>
    <property type="match status" value="1"/>
</dbReference>
<dbReference type="InterPro" id="IPR011335">
    <property type="entry name" value="Restrct_endonuc-II-like"/>
</dbReference>
<dbReference type="EMBL" id="JAJTTA010000003">
    <property type="protein sequence ID" value="MCF0042431.1"/>
    <property type="molecule type" value="Genomic_DNA"/>
</dbReference>
<dbReference type="InterPro" id="IPR012296">
    <property type="entry name" value="Nuclease_put_TT1808"/>
</dbReference>
<keyword evidence="2" id="KW-0255">Endonuclease</keyword>
<evidence type="ECO:0000259" key="1">
    <source>
        <dbReference type="Pfam" id="PF05685"/>
    </source>
</evidence>
<dbReference type="SUPFAM" id="SSF52980">
    <property type="entry name" value="Restriction endonuclease-like"/>
    <property type="match status" value="1"/>
</dbReference>
<sequence>METLLLETVIEKRIVSEILNEPNAYLIINAITAVLNKEREQRIKFYNDITEQEKVEFINGEIVVHSPAKLQHNRATLLLAQLLNLYSIEQDLGFVGVEKIMIKLTRNDYEPDICYFKSEKADQFKEDQILFPTPDLIVEVISTSTESKDRGIKFKDYEAHKVEEYWIADPENQTIEQYHLVGEEYALVLKSSQGFIESFVVEGFKIPIAAIFDKAVNAKAMRNI</sequence>
<organism evidence="2 3">
    <name type="scientific">Dyadobacter fanqingshengii</name>
    <dbReference type="NCBI Taxonomy" id="2906443"/>
    <lineage>
        <taxon>Bacteria</taxon>
        <taxon>Pseudomonadati</taxon>
        <taxon>Bacteroidota</taxon>
        <taxon>Cytophagia</taxon>
        <taxon>Cytophagales</taxon>
        <taxon>Spirosomataceae</taxon>
        <taxon>Dyadobacter</taxon>
    </lineage>
</organism>
<dbReference type="Proteomes" id="UP001139700">
    <property type="component" value="Unassembled WGS sequence"/>
</dbReference>
<dbReference type="GO" id="GO:0004519">
    <property type="term" value="F:endonuclease activity"/>
    <property type="evidence" value="ECO:0007669"/>
    <property type="project" value="UniProtKB-KW"/>
</dbReference>
<dbReference type="AlphaFoldDB" id="A0A9X1PCG8"/>
<dbReference type="RefSeq" id="WP_234615275.1">
    <property type="nucleotide sequence ID" value="NZ_CP098806.1"/>
</dbReference>
<evidence type="ECO:0000313" key="3">
    <source>
        <dbReference type="Proteomes" id="UP001139700"/>
    </source>
</evidence>
<dbReference type="CDD" id="cd06260">
    <property type="entry name" value="DUF820-like"/>
    <property type="match status" value="1"/>
</dbReference>
<feature type="domain" description="Putative restriction endonuclease" evidence="1">
    <location>
        <begin position="50"/>
        <end position="190"/>
    </location>
</feature>
<dbReference type="PANTHER" id="PTHR34107">
    <property type="entry name" value="SLL0198 PROTEIN-RELATED"/>
    <property type="match status" value="1"/>
</dbReference>
<accession>A0A9X1PCG8</accession>
<dbReference type="Gene3D" id="3.90.1570.10">
    <property type="entry name" value="tt1808, chain A"/>
    <property type="match status" value="1"/>
</dbReference>
<keyword evidence="2" id="KW-0540">Nuclease</keyword>
<gene>
    <name evidence="2" type="ORF">LXM24_20170</name>
</gene>
<keyword evidence="3" id="KW-1185">Reference proteome</keyword>
<proteinExistence type="predicted"/>
<protein>
    <submittedName>
        <fullName evidence="2">Uma2 family endonuclease</fullName>
    </submittedName>
</protein>
<evidence type="ECO:0000313" key="2">
    <source>
        <dbReference type="EMBL" id="MCF0042431.1"/>
    </source>
</evidence>
<reference evidence="2" key="1">
    <citation type="submission" date="2021-12" db="EMBL/GenBank/DDBJ databases">
        <title>Novel species in genus Dyadobacter.</title>
        <authorList>
            <person name="Ma C."/>
        </authorList>
    </citation>
    <scope>NUCLEOTIDE SEQUENCE</scope>
    <source>
        <strain evidence="2">CY399</strain>
    </source>
</reference>
<comment type="caution">
    <text evidence="2">The sequence shown here is derived from an EMBL/GenBank/DDBJ whole genome shotgun (WGS) entry which is preliminary data.</text>
</comment>
<name>A0A9X1PCG8_9BACT</name>